<feature type="compositionally biased region" description="Low complexity" evidence="1">
    <location>
        <begin position="350"/>
        <end position="367"/>
    </location>
</feature>
<dbReference type="InterPro" id="IPR015915">
    <property type="entry name" value="Kelch-typ_b-propeller"/>
</dbReference>
<evidence type="ECO:0008006" key="5">
    <source>
        <dbReference type="Google" id="ProtNLM"/>
    </source>
</evidence>
<feature type="compositionally biased region" description="Low complexity" evidence="1">
    <location>
        <begin position="540"/>
        <end position="552"/>
    </location>
</feature>
<keyword evidence="2" id="KW-1133">Transmembrane helix</keyword>
<keyword evidence="4" id="KW-1185">Reference proteome</keyword>
<evidence type="ECO:0000256" key="1">
    <source>
        <dbReference type="SAM" id="MobiDB-lite"/>
    </source>
</evidence>
<keyword evidence="2" id="KW-0812">Transmembrane</keyword>
<feature type="compositionally biased region" description="Polar residues" evidence="1">
    <location>
        <begin position="454"/>
        <end position="473"/>
    </location>
</feature>
<feature type="region of interest" description="Disordered" evidence="1">
    <location>
        <begin position="440"/>
        <end position="564"/>
    </location>
</feature>
<feature type="compositionally biased region" description="Polar residues" evidence="1">
    <location>
        <begin position="696"/>
        <end position="715"/>
    </location>
</feature>
<feature type="transmembrane region" description="Helical" evidence="2">
    <location>
        <begin position="384"/>
        <end position="408"/>
    </location>
</feature>
<feature type="region of interest" description="Disordered" evidence="1">
    <location>
        <begin position="626"/>
        <end position="723"/>
    </location>
</feature>
<feature type="region of interest" description="Disordered" evidence="1">
    <location>
        <begin position="578"/>
        <end position="600"/>
    </location>
</feature>
<dbReference type="SUPFAM" id="SSF117281">
    <property type="entry name" value="Kelch motif"/>
    <property type="match status" value="1"/>
</dbReference>
<proteinExistence type="predicted"/>
<dbReference type="OrthoDB" id="5352000at2759"/>
<evidence type="ECO:0000256" key="2">
    <source>
        <dbReference type="SAM" id="Phobius"/>
    </source>
</evidence>
<feature type="compositionally biased region" description="Polar residues" evidence="1">
    <location>
        <begin position="661"/>
        <end position="679"/>
    </location>
</feature>
<organism evidence="3 4">
    <name type="scientific">Emergomyces africanus</name>
    <dbReference type="NCBI Taxonomy" id="1955775"/>
    <lineage>
        <taxon>Eukaryota</taxon>
        <taxon>Fungi</taxon>
        <taxon>Dikarya</taxon>
        <taxon>Ascomycota</taxon>
        <taxon>Pezizomycotina</taxon>
        <taxon>Eurotiomycetes</taxon>
        <taxon>Eurotiomycetidae</taxon>
        <taxon>Onygenales</taxon>
        <taxon>Ajellomycetaceae</taxon>
        <taxon>Emergomyces</taxon>
    </lineage>
</organism>
<gene>
    <name evidence="3" type="ORF">ACJ72_04376</name>
</gene>
<feature type="compositionally biased region" description="Polar residues" evidence="1">
    <location>
        <begin position="636"/>
        <end position="651"/>
    </location>
</feature>
<sequence>MSLPKPPVELSGHCSVVHDNVLYIFTRDAFISLPLKLGGEWSQLPMGVHVSEAACTLGGVDGNPNDPGIYVVGGKSDSPNYSGVQLYSFKANEWRTLELHDNNKDIKNRIHHDAIYLTASSSLLVFAGSQDGNTHASTQTFLIPAAPPHVVESFSAPVDPAVDPLLLPWQVDSAFMVGGGPSNTKTYTFSKAEGWRDSGVSLAQPLPEKSKVQCAMLAGADGSRILEVFDVSKSPNSVSRYVILRAGGVVAGPGEQIGGSATRPTKRQKRDVILADFPKYDNENAPTTTLNDFSLAQDGNELVVISGRDDDYPVRIFDQSENSWVNTRQLLLGDNKKFISNNDGIPTSASTLLPSSSTSIAPTSSSTGAPELVPGTGNKQTLTIVGATLGAILGIAALLILILLVIGWRKRRNRYMHRGKDGYQEDKDRLSFQDQGMEPLTRSVEPMARGPVPSTDSWAIISGQSGDKSSKSVTPMRPSPVLGAAERETGRSPLRQIQTAELHGGNSMSLPGDEDASRGDRRTDEGWSKYFQGDNETNLAGGASARSSAASSQMTKSDYRNSDWPTISTDVAPLKITQLGQPQPIGRVVSGSPSTENTPRLGESLVMQQGLKAKISSGDSISIASEDYDDDRYSSGEPTSIHENTGWSSTGGHHFTDERVPSSNYSGSLYQPTAFTSQVKAERPLTLWPSNAPEPSLSNNQDRSKSGKNTSSDMSWLNLKGTR</sequence>
<comment type="caution">
    <text evidence="3">The sequence shown here is derived from an EMBL/GenBank/DDBJ whole genome shotgun (WGS) entry which is preliminary data.</text>
</comment>
<feature type="compositionally biased region" description="Basic and acidic residues" evidence="1">
    <location>
        <begin position="515"/>
        <end position="527"/>
    </location>
</feature>
<accession>A0A1B7NWY0</accession>
<dbReference type="EMBL" id="LGUA01000507">
    <property type="protein sequence ID" value="OAX81284.1"/>
    <property type="molecule type" value="Genomic_DNA"/>
</dbReference>
<name>A0A1B7NWY0_9EURO</name>
<feature type="region of interest" description="Disordered" evidence="1">
    <location>
        <begin position="350"/>
        <end position="377"/>
    </location>
</feature>
<dbReference type="AlphaFoldDB" id="A0A1B7NWY0"/>
<keyword evidence="2" id="KW-0472">Membrane</keyword>
<reference evidence="3 4" key="1">
    <citation type="submission" date="2015-07" db="EMBL/GenBank/DDBJ databases">
        <title>Emmonsia species relationships and genome sequence.</title>
        <authorList>
            <person name="Cuomo C.A."/>
            <person name="Schwartz I.S."/>
            <person name="Kenyon C."/>
            <person name="de Hoog G.S."/>
            <person name="Govender N.P."/>
            <person name="Botha A."/>
            <person name="Moreno L."/>
            <person name="de Vries M."/>
            <person name="Munoz J.F."/>
            <person name="Stielow J.B."/>
        </authorList>
    </citation>
    <scope>NUCLEOTIDE SEQUENCE [LARGE SCALE GENOMIC DNA]</scope>
    <source>
        <strain evidence="3 4">CBS 136260</strain>
    </source>
</reference>
<dbReference type="Proteomes" id="UP000091918">
    <property type="component" value="Unassembled WGS sequence"/>
</dbReference>
<evidence type="ECO:0000313" key="3">
    <source>
        <dbReference type="EMBL" id="OAX81284.1"/>
    </source>
</evidence>
<dbReference type="Gene3D" id="2.120.10.80">
    <property type="entry name" value="Kelch-type beta propeller"/>
    <property type="match status" value="1"/>
</dbReference>
<evidence type="ECO:0000313" key="4">
    <source>
        <dbReference type="Proteomes" id="UP000091918"/>
    </source>
</evidence>
<dbReference type="STRING" id="1658172.A0A1B7NWY0"/>
<protein>
    <recommendedName>
        <fullName evidence="5">Pre-mRNA splicing factor CLF1</fullName>
    </recommendedName>
</protein>